<comment type="caution">
    <text evidence="1">The sequence shown here is derived from an EMBL/GenBank/DDBJ whole genome shotgun (WGS) entry which is preliminary data.</text>
</comment>
<protein>
    <submittedName>
        <fullName evidence="1">Uncharacterized protein</fullName>
    </submittedName>
</protein>
<accession>A0ABT6QGI1</accession>
<dbReference type="RefSeq" id="WP_282314780.1">
    <property type="nucleotide sequence ID" value="NZ_JARBWL010000001.1"/>
</dbReference>
<name>A0ABT6QGI1_9PSED</name>
<organism evidence="1 2">
    <name type="scientific">Pseudomonas fungipugnans</name>
    <dbReference type="NCBI Taxonomy" id="3024217"/>
    <lineage>
        <taxon>Bacteria</taxon>
        <taxon>Pseudomonadati</taxon>
        <taxon>Pseudomonadota</taxon>
        <taxon>Gammaproteobacteria</taxon>
        <taxon>Pseudomonadales</taxon>
        <taxon>Pseudomonadaceae</taxon>
        <taxon>Pseudomonas</taxon>
    </lineage>
</organism>
<dbReference type="EMBL" id="JARBWL010000001">
    <property type="protein sequence ID" value="MDI2589985.1"/>
    <property type="molecule type" value="Genomic_DNA"/>
</dbReference>
<proteinExistence type="predicted"/>
<evidence type="ECO:0000313" key="1">
    <source>
        <dbReference type="EMBL" id="MDI2589985.1"/>
    </source>
</evidence>
<gene>
    <name evidence="1" type="ORF">POF45_00875</name>
</gene>
<reference evidence="1 2" key="1">
    <citation type="submission" date="2023-02" db="EMBL/GenBank/DDBJ databases">
        <title>Pseudomonas chrutzelriedensis sp. nov., a potently antifungal strain isolated from moss.</title>
        <authorList>
            <person name="Schnyder A."/>
            <person name="Kalawong R."/>
            <person name="Eberl L."/>
            <person name="Agnoli K."/>
        </authorList>
    </citation>
    <scope>NUCLEOTIDE SEQUENCE [LARGE SCALE GENOMIC DNA]</scope>
    <source>
        <strain evidence="1 2">681</strain>
    </source>
</reference>
<dbReference type="Proteomes" id="UP001159100">
    <property type="component" value="Unassembled WGS sequence"/>
</dbReference>
<sequence length="154" mass="17009">MAKSGQERSAKTALKRQEKKEVELRHKVRHGITEMLADLMRWNEIEEAGEALQLLILNADPVAALSQAAADLPLSPSGLIRHHVRPGILDRLDDVAQSLRGASQKHAIELLILCAHTAGPEGSARHLRIPRHEITISENVSRQLEEFANTGIET</sequence>
<keyword evidence="2" id="KW-1185">Reference proteome</keyword>
<evidence type="ECO:0000313" key="2">
    <source>
        <dbReference type="Proteomes" id="UP001159100"/>
    </source>
</evidence>